<sequence length="276" mass="30108">MTIYRLTGILAAALLALAAPADAEPVGFRYEIMWGGFHAGDLAITRDDGTGLVRTGMTIRTVGLFDRFLRLRFTAEGGSTSAAGASALVSEHYQTRFRNRYRETLLRVAYAPEARVVTDEVLEEFAPPPEDDSPNPPVPDQLRRGVMDPLTNMALAGQRAREALSGGPASFRTTSYDGRRAYDFETKVIGPRRINMHGRDYDTIHLTMTLKPLAGFKPKFVKLWDGAEYEVDIDPATLLPLRIRTDSFTAATVINALEPCTVAAAQCGPVATAASD</sequence>
<evidence type="ECO:0000256" key="2">
    <source>
        <dbReference type="SAM" id="SignalP"/>
    </source>
</evidence>
<dbReference type="EMBL" id="LWQT01000039">
    <property type="protein sequence ID" value="OAN53705.1"/>
    <property type="molecule type" value="Genomic_DNA"/>
</dbReference>
<dbReference type="AlphaFoldDB" id="A0A178MW41"/>
<dbReference type="OrthoDB" id="7337459at2"/>
<feature type="chain" id="PRO_5008092301" description="DUF3108 domain-containing protein" evidence="2">
    <location>
        <begin position="24"/>
        <end position="276"/>
    </location>
</feature>
<dbReference type="InterPro" id="IPR021457">
    <property type="entry name" value="DUF3108"/>
</dbReference>
<gene>
    <name evidence="3" type="ORF">A6A04_13965</name>
</gene>
<evidence type="ECO:0000313" key="3">
    <source>
        <dbReference type="EMBL" id="OAN53705.1"/>
    </source>
</evidence>
<keyword evidence="2" id="KW-0732">Signal</keyword>
<keyword evidence="4" id="KW-1185">Reference proteome</keyword>
<dbReference type="RefSeq" id="WP_068490136.1">
    <property type="nucleotide sequence ID" value="NZ_LWQT01000039.1"/>
</dbReference>
<accession>A0A178MW41</accession>
<reference evidence="3 4" key="1">
    <citation type="submission" date="2016-04" db="EMBL/GenBank/DDBJ databases">
        <title>Draft genome sequence of freshwater magnetotactic bacteria Magnetospirillum marisnigri SP-1 and Magnetospirillum moscoviense BB-1.</title>
        <authorList>
            <person name="Koziaeva V."/>
            <person name="Dziuba M.V."/>
            <person name="Ivanov T.M."/>
            <person name="Kuznetsov B."/>
            <person name="Grouzdev D.S."/>
        </authorList>
    </citation>
    <scope>NUCLEOTIDE SEQUENCE [LARGE SCALE GENOMIC DNA]</scope>
    <source>
        <strain evidence="3 4">SP-1</strain>
    </source>
</reference>
<name>A0A178MW41_9PROT</name>
<protein>
    <recommendedName>
        <fullName evidence="5">DUF3108 domain-containing protein</fullName>
    </recommendedName>
</protein>
<feature type="signal peptide" evidence="2">
    <location>
        <begin position="1"/>
        <end position="23"/>
    </location>
</feature>
<feature type="region of interest" description="Disordered" evidence="1">
    <location>
        <begin position="125"/>
        <end position="144"/>
    </location>
</feature>
<dbReference type="Proteomes" id="UP000078428">
    <property type="component" value="Unassembled WGS sequence"/>
</dbReference>
<organism evidence="3 4">
    <name type="scientific">Paramagnetospirillum marisnigri</name>
    <dbReference type="NCBI Taxonomy" id="1285242"/>
    <lineage>
        <taxon>Bacteria</taxon>
        <taxon>Pseudomonadati</taxon>
        <taxon>Pseudomonadota</taxon>
        <taxon>Alphaproteobacteria</taxon>
        <taxon>Rhodospirillales</taxon>
        <taxon>Magnetospirillaceae</taxon>
        <taxon>Paramagnetospirillum</taxon>
    </lineage>
</organism>
<proteinExistence type="predicted"/>
<comment type="caution">
    <text evidence="3">The sequence shown here is derived from an EMBL/GenBank/DDBJ whole genome shotgun (WGS) entry which is preliminary data.</text>
</comment>
<evidence type="ECO:0008006" key="5">
    <source>
        <dbReference type="Google" id="ProtNLM"/>
    </source>
</evidence>
<evidence type="ECO:0000313" key="4">
    <source>
        <dbReference type="Proteomes" id="UP000078428"/>
    </source>
</evidence>
<dbReference type="Pfam" id="PF11306">
    <property type="entry name" value="DUF3108"/>
    <property type="match status" value="1"/>
</dbReference>
<evidence type="ECO:0000256" key="1">
    <source>
        <dbReference type="SAM" id="MobiDB-lite"/>
    </source>
</evidence>